<dbReference type="EMBL" id="KQ982052">
    <property type="protein sequence ID" value="KYQ60628.1"/>
    <property type="molecule type" value="Genomic_DNA"/>
</dbReference>
<name>A0A151XK23_9HYME</name>
<evidence type="ECO:0000313" key="1">
    <source>
        <dbReference type="EMBL" id="KYQ60628.1"/>
    </source>
</evidence>
<protein>
    <submittedName>
        <fullName evidence="1">Uncharacterized protein</fullName>
    </submittedName>
</protein>
<gene>
    <name evidence="1" type="ORF">ALC60_00253</name>
</gene>
<sequence length="105" mass="12085">MIRAKVSEREDLKWLEEYCNMPLRDVRTPSDSRKSVRRENRHSLISYVALARATEAGERLKSGRLARLCRGGEGERWKKEVRVGKRGGVRGGARGWMSLEAKWAE</sequence>
<dbReference type="AlphaFoldDB" id="A0A151XK23"/>
<proteinExistence type="predicted"/>
<keyword evidence="2" id="KW-1185">Reference proteome</keyword>
<organism evidence="1 2">
    <name type="scientific">Mycetomoellerius zeteki</name>
    <dbReference type="NCBI Taxonomy" id="64791"/>
    <lineage>
        <taxon>Eukaryota</taxon>
        <taxon>Metazoa</taxon>
        <taxon>Ecdysozoa</taxon>
        <taxon>Arthropoda</taxon>
        <taxon>Hexapoda</taxon>
        <taxon>Insecta</taxon>
        <taxon>Pterygota</taxon>
        <taxon>Neoptera</taxon>
        <taxon>Endopterygota</taxon>
        <taxon>Hymenoptera</taxon>
        <taxon>Apocrita</taxon>
        <taxon>Aculeata</taxon>
        <taxon>Formicoidea</taxon>
        <taxon>Formicidae</taxon>
        <taxon>Myrmicinae</taxon>
        <taxon>Mycetomoellerius</taxon>
    </lineage>
</organism>
<evidence type="ECO:0000313" key="2">
    <source>
        <dbReference type="Proteomes" id="UP000075809"/>
    </source>
</evidence>
<reference evidence="1 2" key="1">
    <citation type="submission" date="2015-09" db="EMBL/GenBank/DDBJ databases">
        <title>Trachymyrmex zeteki WGS genome.</title>
        <authorList>
            <person name="Nygaard S."/>
            <person name="Hu H."/>
            <person name="Boomsma J."/>
            <person name="Zhang G."/>
        </authorList>
    </citation>
    <scope>NUCLEOTIDE SEQUENCE [LARGE SCALE GENOMIC DNA]</scope>
    <source>
        <strain evidence="1">Tzet28-1</strain>
        <tissue evidence="1">Whole body</tissue>
    </source>
</reference>
<dbReference type="Proteomes" id="UP000075809">
    <property type="component" value="Unassembled WGS sequence"/>
</dbReference>
<accession>A0A151XK23</accession>